<keyword evidence="2" id="KW-0732">Signal</keyword>
<comment type="caution">
    <text evidence="3">The sequence shown here is derived from an EMBL/GenBank/DDBJ whole genome shotgun (WGS) entry which is preliminary data.</text>
</comment>
<reference evidence="3 4" key="1">
    <citation type="submission" date="2021-07" db="EMBL/GenBank/DDBJ databases">
        <authorList>
            <person name="So Y."/>
        </authorList>
    </citation>
    <scope>NUCLEOTIDE SEQUENCE [LARGE SCALE GENOMIC DNA]</scope>
    <source>
        <strain evidence="3 4">HJA6</strain>
    </source>
</reference>
<evidence type="ECO:0000256" key="2">
    <source>
        <dbReference type="SAM" id="SignalP"/>
    </source>
</evidence>
<proteinExistence type="predicted"/>
<evidence type="ECO:0000313" key="3">
    <source>
        <dbReference type="EMBL" id="MBW6398614.1"/>
    </source>
</evidence>
<accession>A0ABS7ABR0</accession>
<feature type="signal peptide" evidence="2">
    <location>
        <begin position="1"/>
        <end position="25"/>
    </location>
</feature>
<keyword evidence="4" id="KW-1185">Reference proteome</keyword>
<dbReference type="EMBL" id="JAHYBZ010000004">
    <property type="protein sequence ID" value="MBW6398614.1"/>
    <property type="molecule type" value="Genomic_DNA"/>
</dbReference>
<sequence>MTAASPGRLPLVMAGLLALPLPAVAGQEPRGQTMTGLRVTQDIVNGRALGRVCSPGPTAGANTRIRQGGDGRMNARAGTWAGAGPA</sequence>
<name>A0ABS7ABR0_9PROT</name>
<protein>
    <submittedName>
        <fullName evidence="3">Uncharacterized protein</fullName>
    </submittedName>
</protein>
<dbReference type="Proteomes" id="UP001196565">
    <property type="component" value="Unassembled WGS sequence"/>
</dbReference>
<gene>
    <name evidence="3" type="ORF">KPL78_12185</name>
</gene>
<feature type="region of interest" description="Disordered" evidence="1">
    <location>
        <begin position="50"/>
        <end position="86"/>
    </location>
</feature>
<feature type="chain" id="PRO_5045131202" evidence="2">
    <location>
        <begin position="26"/>
        <end position="86"/>
    </location>
</feature>
<evidence type="ECO:0000256" key="1">
    <source>
        <dbReference type="SAM" id="MobiDB-lite"/>
    </source>
</evidence>
<organism evidence="3 4">
    <name type="scientific">Roseomonas alba</name>
    <dbReference type="NCBI Taxonomy" id="2846776"/>
    <lineage>
        <taxon>Bacteria</taxon>
        <taxon>Pseudomonadati</taxon>
        <taxon>Pseudomonadota</taxon>
        <taxon>Alphaproteobacteria</taxon>
        <taxon>Acetobacterales</taxon>
        <taxon>Roseomonadaceae</taxon>
        <taxon>Roseomonas</taxon>
    </lineage>
</organism>
<evidence type="ECO:0000313" key="4">
    <source>
        <dbReference type="Proteomes" id="UP001196565"/>
    </source>
</evidence>